<dbReference type="Gene3D" id="3.90.1720.10">
    <property type="entry name" value="endopeptidase domain like (from Nostoc punctiforme)"/>
    <property type="match status" value="1"/>
</dbReference>
<evidence type="ECO:0000256" key="7">
    <source>
        <dbReference type="SAM" id="SignalP"/>
    </source>
</evidence>
<dbReference type="EMBL" id="JBGEHV010000042">
    <property type="protein sequence ID" value="MEY8041762.1"/>
    <property type="molecule type" value="Genomic_DNA"/>
</dbReference>
<name>A0ABV4CKX7_9PSEU</name>
<evidence type="ECO:0000256" key="2">
    <source>
        <dbReference type="ARBA" id="ARBA00022670"/>
    </source>
</evidence>
<accession>A0ABV4CKX7</accession>
<dbReference type="Pfam" id="PF00877">
    <property type="entry name" value="NLPC_P60"/>
    <property type="match status" value="1"/>
</dbReference>
<comment type="caution">
    <text evidence="9">The sequence shown here is derived from an EMBL/GenBank/DDBJ whole genome shotgun (WGS) entry which is preliminary data.</text>
</comment>
<dbReference type="PANTHER" id="PTHR47359">
    <property type="entry name" value="PEPTIDOGLYCAN DL-ENDOPEPTIDASE CWLO"/>
    <property type="match status" value="1"/>
</dbReference>
<reference evidence="9 10" key="1">
    <citation type="submission" date="2024-08" db="EMBL/GenBank/DDBJ databases">
        <title>Genome mining of Saccharopolyspora cebuensis PGLac3 from Nigerian medicinal plant.</title>
        <authorList>
            <person name="Ezeobiora C.E."/>
            <person name="Igbokwe N.H."/>
            <person name="Amin D.H."/>
            <person name="Mendie U.E."/>
        </authorList>
    </citation>
    <scope>NUCLEOTIDE SEQUENCE [LARGE SCALE GENOMIC DNA]</scope>
    <source>
        <strain evidence="9 10">PGLac3</strain>
    </source>
</reference>
<comment type="similarity">
    <text evidence="1">Belongs to the peptidase C40 family.</text>
</comment>
<evidence type="ECO:0000256" key="1">
    <source>
        <dbReference type="ARBA" id="ARBA00007074"/>
    </source>
</evidence>
<sequence>MRNRTTRTTNTALVAATALSTALIAGVPATAQPEEPGSASDAAQRLRELSREAEVVTEDFKKVQDDHAARQRELDASTAAAHRADQAAEQARREEERFRGEVDELTAASYQGARMNTLSALLTAESPESFLDRASALDALARDNNQAVHAVVTATRRAESAQRRAAEERARAARAEAEAARLQQEFAVRKEEMDARVAEVKEQYDQLSAQEQEALSGDDTDVGPVSGSGTAIAAVNAALSKQGSPYVWGAKGPNQFDCSGLVQWSFEQAGLSLPASTRTQVSTGTSVTESQLKPGDVIFFYDSASHNGIYIGGGNVVHAPTEGQNVKVEKYDYIGDVHSIRRMTG</sequence>
<evidence type="ECO:0000256" key="5">
    <source>
        <dbReference type="SAM" id="Coils"/>
    </source>
</evidence>
<dbReference type="RefSeq" id="WP_345356402.1">
    <property type="nucleotide sequence ID" value="NZ_BAABII010000002.1"/>
</dbReference>
<dbReference type="SUPFAM" id="SSF54001">
    <property type="entry name" value="Cysteine proteinases"/>
    <property type="match status" value="1"/>
</dbReference>
<proteinExistence type="inferred from homology"/>
<dbReference type="PANTHER" id="PTHR47359:SF3">
    <property type="entry name" value="NLP_P60 DOMAIN-CONTAINING PROTEIN-RELATED"/>
    <property type="match status" value="1"/>
</dbReference>
<keyword evidence="3" id="KW-0378">Hydrolase</keyword>
<evidence type="ECO:0000256" key="6">
    <source>
        <dbReference type="SAM" id="MobiDB-lite"/>
    </source>
</evidence>
<feature type="domain" description="NlpC/P60" evidence="8">
    <location>
        <begin position="228"/>
        <end position="345"/>
    </location>
</feature>
<feature type="region of interest" description="Disordered" evidence="6">
    <location>
        <begin position="66"/>
        <end position="97"/>
    </location>
</feature>
<evidence type="ECO:0000256" key="3">
    <source>
        <dbReference type="ARBA" id="ARBA00022801"/>
    </source>
</evidence>
<evidence type="ECO:0000259" key="8">
    <source>
        <dbReference type="PROSITE" id="PS51935"/>
    </source>
</evidence>
<dbReference type="InterPro" id="IPR000064">
    <property type="entry name" value="NLP_P60_dom"/>
</dbReference>
<feature type="compositionally biased region" description="Basic and acidic residues" evidence="6">
    <location>
        <begin position="66"/>
        <end position="75"/>
    </location>
</feature>
<evidence type="ECO:0000313" key="10">
    <source>
        <dbReference type="Proteomes" id="UP001564626"/>
    </source>
</evidence>
<keyword evidence="5" id="KW-0175">Coiled coil</keyword>
<dbReference type="InterPro" id="IPR051794">
    <property type="entry name" value="PG_Endopeptidase_C40"/>
</dbReference>
<dbReference type="InterPro" id="IPR038765">
    <property type="entry name" value="Papain-like_cys_pep_sf"/>
</dbReference>
<protein>
    <submittedName>
        <fullName evidence="9">NlpC/P60 family protein</fullName>
    </submittedName>
</protein>
<gene>
    <name evidence="9" type="ORF">AB8O55_20325</name>
</gene>
<dbReference type="Proteomes" id="UP001564626">
    <property type="component" value="Unassembled WGS sequence"/>
</dbReference>
<dbReference type="PROSITE" id="PS51935">
    <property type="entry name" value="NLPC_P60"/>
    <property type="match status" value="1"/>
</dbReference>
<organism evidence="9 10">
    <name type="scientific">Saccharopolyspora cebuensis</name>
    <dbReference type="NCBI Taxonomy" id="418759"/>
    <lineage>
        <taxon>Bacteria</taxon>
        <taxon>Bacillati</taxon>
        <taxon>Actinomycetota</taxon>
        <taxon>Actinomycetes</taxon>
        <taxon>Pseudonocardiales</taxon>
        <taxon>Pseudonocardiaceae</taxon>
        <taxon>Saccharopolyspora</taxon>
    </lineage>
</organism>
<feature type="chain" id="PRO_5046200600" evidence="7">
    <location>
        <begin position="32"/>
        <end position="345"/>
    </location>
</feature>
<keyword evidence="4" id="KW-0788">Thiol protease</keyword>
<keyword evidence="2" id="KW-0645">Protease</keyword>
<feature type="signal peptide" evidence="7">
    <location>
        <begin position="1"/>
        <end position="31"/>
    </location>
</feature>
<feature type="region of interest" description="Disordered" evidence="6">
    <location>
        <begin position="29"/>
        <end position="50"/>
    </location>
</feature>
<feature type="compositionally biased region" description="Basic and acidic residues" evidence="6">
    <location>
        <begin position="82"/>
        <end position="97"/>
    </location>
</feature>
<evidence type="ECO:0000256" key="4">
    <source>
        <dbReference type="ARBA" id="ARBA00022807"/>
    </source>
</evidence>
<keyword evidence="7" id="KW-0732">Signal</keyword>
<keyword evidence="10" id="KW-1185">Reference proteome</keyword>
<feature type="coiled-coil region" evidence="5">
    <location>
        <begin position="151"/>
        <end position="210"/>
    </location>
</feature>
<evidence type="ECO:0000313" key="9">
    <source>
        <dbReference type="EMBL" id="MEY8041762.1"/>
    </source>
</evidence>